<evidence type="ECO:0000313" key="2">
    <source>
        <dbReference type="Proteomes" id="UP000644020"/>
    </source>
</evidence>
<accession>A0A918W9F3</accession>
<reference evidence="1" key="1">
    <citation type="journal article" date="2014" name="Int. J. Syst. Evol. Microbiol.">
        <title>Complete genome sequence of Corynebacterium casei LMG S-19264T (=DSM 44701T), isolated from a smear-ripened cheese.</title>
        <authorList>
            <consortium name="US DOE Joint Genome Institute (JGI-PGF)"/>
            <person name="Walter F."/>
            <person name="Albersmeier A."/>
            <person name="Kalinowski J."/>
            <person name="Ruckert C."/>
        </authorList>
    </citation>
    <scope>NUCLEOTIDE SEQUENCE</scope>
    <source>
        <strain evidence="1">JCM 4518</strain>
    </source>
</reference>
<evidence type="ECO:0008006" key="3">
    <source>
        <dbReference type="Google" id="ProtNLM"/>
    </source>
</evidence>
<evidence type="ECO:0000313" key="1">
    <source>
        <dbReference type="EMBL" id="GHA79873.1"/>
    </source>
</evidence>
<keyword evidence="2" id="KW-1185">Reference proteome</keyword>
<reference evidence="1" key="2">
    <citation type="submission" date="2020-09" db="EMBL/GenBank/DDBJ databases">
        <authorList>
            <person name="Sun Q."/>
            <person name="Ohkuma M."/>
        </authorList>
    </citation>
    <scope>NUCLEOTIDE SEQUENCE</scope>
    <source>
        <strain evidence="1">JCM 4518</strain>
    </source>
</reference>
<dbReference type="Proteomes" id="UP000644020">
    <property type="component" value="Unassembled WGS sequence"/>
</dbReference>
<protein>
    <recommendedName>
        <fullName evidence="3">Restriction endonuclease</fullName>
    </recommendedName>
</protein>
<proteinExistence type="predicted"/>
<gene>
    <name evidence="1" type="ORF">GCM10010305_23990</name>
</gene>
<sequence>MLHVAIQPSYGNPAARRHWRDTLDQEVEFGRGKCGKALTEEEHARLLNAHSSDRARFWGATAAQDRNMSLLGSGDVVLFTGQKKVRGIGEIGVTFRNAGFADAMWEKDPKNGSWLNVYSLLSFRPVDIPYEEIWALPSFNAGDNFMGLRVLRGEKAEEILDGLGIRTIGENRRALARDKEVAQLISKGKIVPVEGVHTEKTTYRREEREIVVRRAESLLVTEYKETLGDLDVSRLKTPAGITDLYVVGGEGPELIEAKSDSDHRHVRMALGQLLDYAPHGPEEVERLSALFPSRPVDSDVALLHRYGIDVLYRMNAHEFDRIEAPGESRDHMRQAWTR</sequence>
<organism evidence="1 2">
    <name type="scientific">Streptomyces termitum</name>
    <dbReference type="NCBI Taxonomy" id="67368"/>
    <lineage>
        <taxon>Bacteria</taxon>
        <taxon>Bacillati</taxon>
        <taxon>Actinomycetota</taxon>
        <taxon>Actinomycetes</taxon>
        <taxon>Kitasatosporales</taxon>
        <taxon>Streptomycetaceae</taxon>
        <taxon>Streptomyces</taxon>
    </lineage>
</organism>
<dbReference type="AlphaFoldDB" id="A0A918W9F3"/>
<comment type="caution">
    <text evidence="1">The sequence shown here is derived from an EMBL/GenBank/DDBJ whole genome shotgun (WGS) entry which is preliminary data.</text>
</comment>
<name>A0A918W9F3_9ACTN</name>
<dbReference type="EMBL" id="BMUL01000005">
    <property type="protein sequence ID" value="GHA79873.1"/>
    <property type="molecule type" value="Genomic_DNA"/>
</dbReference>